<evidence type="ECO:0000256" key="1">
    <source>
        <dbReference type="ARBA" id="ARBA00000085"/>
    </source>
</evidence>
<dbReference type="EMBL" id="JMIW01000009">
    <property type="protein sequence ID" value="KEO88647.1"/>
    <property type="molecule type" value="Genomic_DNA"/>
</dbReference>
<evidence type="ECO:0000256" key="6">
    <source>
        <dbReference type="ARBA" id="ARBA00022692"/>
    </source>
</evidence>
<dbReference type="InterPro" id="IPR050428">
    <property type="entry name" value="TCS_sensor_his_kinase"/>
</dbReference>
<protein>
    <recommendedName>
        <fullName evidence="3">histidine kinase</fullName>
        <ecNumber evidence="3">2.7.13.3</ecNumber>
    </recommendedName>
</protein>
<evidence type="ECO:0000259" key="10">
    <source>
        <dbReference type="PROSITE" id="PS50109"/>
    </source>
</evidence>
<dbReference type="PANTHER" id="PTHR45436">
    <property type="entry name" value="SENSOR HISTIDINE KINASE YKOH"/>
    <property type="match status" value="1"/>
</dbReference>
<dbReference type="InterPro" id="IPR003594">
    <property type="entry name" value="HATPase_dom"/>
</dbReference>
<evidence type="ECO:0000256" key="7">
    <source>
        <dbReference type="ARBA" id="ARBA00022777"/>
    </source>
</evidence>
<dbReference type="GO" id="GO:0004673">
    <property type="term" value="F:protein histidine kinase activity"/>
    <property type="evidence" value="ECO:0007669"/>
    <property type="project" value="UniProtKB-EC"/>
</dbReference>
<keyword evidence="12" id="KW-1185">Reference proteome</keyword>
<evidence type="ECO:0000256" key="3">
    <source>
        <dbReference type="ARBA" id="ARBA00012438"/>
    </source>
</evidence>
<keyword evidence="9" id="KW-0472">Membrane</keyword>
<dbReference type="Pfam" id="PF02518">
    <property type="entry name" value="HATPase_c"/>
    <property type="match status" value="1"/>
</dbReference>
<dbReference type="GO" id="GO:0016020">
    <property type="term" value="C:membrane"/>
    <property type="evidence" value="ECO:0007669"/>
    <property type="project" value="UniProtKB-SubCell"/>
</dbReference>
<keyword evidence="8" id="KW-1133">Transmembrane helix</keyword>
<evidence type="ECO:0000256" key="4">
    <source>
        <dbReference type="ARBA" id="ARBA00022553"/>
    </source>
</evidence>
<evidence type="ECO:0000313" key="12">
    <source>
        <dbReference type="Proteomes" id="UP000027647"/>
    </source>
</evidence>
<evidence type="ECO:0000256" key="5">
    <source>
        <dbReference type="ARBA" id="ARBA00022679"/>
    </source>
</evidence>
<evidence type="ECO:0000313" key="11">
    <source>
        <dbReference type="EMBL" id="KEO88647.1"/>
    </source>
</evidence>
<comment type="subcellular location">
    <subcellularLocation>
        <location evidence="2">Membrane</location>
    </subcellularLocation>
</comment>
<dbReference type="PRINTS" id="PR00344">
    <property type="entry name" value="BCTRLSENSOR"/>
</dbReference>
<keyword evidence="4" id="KW-0597">Phosphoprotein</keyword>
<keyword evidence="5" id="KW-0808">Transferase</keyword>
<organism evidence="11 12">
    <name type="scientific">Erythrobacter longus</name>
    <dbReference type="NCBI Taxonomy" id="1044"/>
    <lineage>
        <taxon>Bacteria</taxon>
        <taxon>Pseudomonadati</taxon>
        <taxon>Pseudomonadota</taxon>
        <taxon>Alphaproteobacteria</taxon>
        <taxon>Sphingomonadales</taxon>
        <taxon>Erythrobacteraceae</taxon>
        <taxon>Erythrobacter/Porphyrobacter group</taxon>
        <taxon>Erythrobacter</taxon>
    </lineage>
</organism>
<dbReference type="Proteomes" id="UP000027647">
    <property type="component" value="Unassembled WGS sequence"/>
</dbReference>
<dbReference type="EC" id="2.7.13.3" evidence="3"/>
<dbReference type="InterPro" id="IPR004358">
    <property type="entry name" value="Sig_transdc_His_kin-like_C"/>
</dbReference>
<evidence type="ECO:0000256" key="2">
    <source>
        <dbReference type="ARBA" id="ARBA00004370"/>
    </source>
</evidence>
<evidence type="ECO:0000256" key="8">
    <source>
        <dbReference type="ARBA" id="ARBA00022989"/>
    </source>
</evidence>
<proteinExistence type="predicted"/>
<dbReference type="InterPro" id="IPR036890">
    <property type="entry name" value="HATPase_C_sf"/>
</dbReference>
<dbReference type="PROSITE" id="PS50109">
    <property type="entry name" value="HIS_KIN"/>
    <property type="match status" value="1"/>
</dbReference>
<dbReference type="AlphaFoldDB" id="A0A074MSS0"/>
<dbReference type="InterPro" id="IPR005467">
    <property type="entry name" value="His_kinase_dom"/>
</dbReference>
<name>A0A074MSS0_ERYLO</name>
<dbReference type="PANTHER" id="PTHR45436:SF5">
    <property type="entry name" value="SENSOR HISTIDINE KINASE TRCS"/>
    <property type="match status" value="1"/>
</dbReference>
<gene>
    <name evidence="11" type="ORF">EH31_16965</name>
</gene>
<comment type="caution">
    <text evidence="11">The sequence shown here is derived from an EMBL/GenBank/DDBJ whole genome shotgun (WGS) entry which is preliminary data.</text>
</comment>
<sequence length="83" mass="8871">MTLHHGPVLTVADDGPGVPAEERERVFQRFYRGEATASDIQGNGMGLALARAIAECHGFSLSLMDKAEGASFVLQRRGSVQGQ</sequence>
<evidence type="ECO:0000256" key="9">
    <source>
        <dbReference type="ARBA" id="ARBA00023136"/>
    </source>
</evidence>
<keyword evidence="7" id="KW-0418">Kinase</keyword>
<comment type="catalytic activity">
    <reaction evidence="1">
        <text>ATP + protein L-histidine = ADP + protein N-phospho-L-histidine.</text>
        <dbReference type="EC" id="2.7.13.3"/>
    </reaction>
</comment>
<accession>A0A074MSS0</accession>
<feature type="domain" description="Histidine kinase" evidence="10">
    <location>
        <begin position="1"/>
        <end position="80"/>
    </location>
</feature>
<dbReference type="Gene3D" id="3.30.565.10">
    <property type="entry name" value="Histidine kinase-like ATPase, C-terminal domain"/>
    <property type="match status" value="1"/>
</dbReference>
<dbReference type="SUPFAM" id="SSF55874">
    <property type="entry name" value="ATPase domain of HSP90 chaperone/DNA topoisomerase II/histidine kinase"/>
    <property type="match status" value="1"/>
</dbReference>
<dbReference type="eggNOG" id="COG2205">
    <property type="taxonomic scope" value="Bacteria"/>
</dbReference>
<dbReference type="STRING" id="1044.EH31_16965"/>
<keyword evidence="6" id="KW-0812">Transmembrane</keyword>
<dbReference type="CDD" id="cd00075">
    <property type="entry name" value="HATPase"/>
    <property type="match status" value="1"/>
</dbReference>
<reference evidence="11 12" key="1">
    <citation type="submission" date="2014-04" db="EMBL/GenBank/DDBJ databases">
        <title>A comprehensive comparison of genomes of Erythrobacter spp. strains.</title>
        <authorList>
            <person name="Zheng Q."/>
        </authorList>
    </citation>
    <scope>NUCLEOTIDE SEQUENCE [LARGE SCALE GENOMIC DNA]</scope>
    <source>
        <strain evidence="11 12">DSM 6997</strain>
    </source>
</reference>